<dbReference type="OrthoDB" id="7441210at2"/>
<dbReference type="PATRIC" id="fig|1331060.3.peg.3814"/>
<dbReference type="EMBL" id="ATDP01000103">
    <property type="protein sequence ID" value="EQB12385.1"/>
    <property type="molecule type" value="Genomic_DNA"/>
</dbReference>
<dbReference type="Pfam" id="PF00571">
    <property type="entry name" value="CBS"/>
    <property type="match status" value="1"/>
</dbReference>
<dbReference type="InterPro" id="IPR046342">
    <property type="entry name" value="CBS_dom_sf"/>
</dbReference>
<gene>
    <name evidence="7" type="ORF">RLDS_19765</name>
</gene>
<evidence type="ECO:0000259" key="5">
    <source>
        <dbReference type="PROSITE" id="PS50111"/>
    </source>
</evidence>
<evidence type="ECO:0000256" key="4">
    <source>
        <dbReference type="PROSITE-ProRule" id="PRU00703"/>
    </source>
</evidence>
<dbReference type="PROSITE" id="PS51371">
    <property type="entry name" value="CBS"/>
    <property type="match status" value="1"/>
</dbReference>
<dbReference type="GO" id="GO:0016020">
    <property type="term" value="C:membrane"/>
    <property type="evidence" value="ECO:0007669"/>
    <property type="project" value="InterPro"/>
</dbReference>
<name>T0IKW5_9SPHN</name>
<protein>
    <submittedName>
        <fullName evidence="7">Chemotaxis protein</fullName>
    </submittedName>
</protein>
<organism evidence="7 8">
    <name type="scientific">Sphingobium lactosutens DS20</name>
    <dbReference type="NCBI Taxonomy" id="1331060"/>
    <lineage>
        <taxon>Bacteria</taxon>
        <taxon>Pseudomonadati</taxon>
        <taxon>Pseudomonadota</taxon>
        <taxon>Alphaproteobacteria</taxon>
        <taxon>Sphingomonadales</taxon>
        <taxon>Sphingomonadaceae</taxon>
        <taxon>Sphingobium</taxon>
    </lineage>
</organism>
<dbReference type="eggNOG" id="COG0840">
    <property type="taxonomic scope" value="Bacteria"/>
</dbReference>
<evidence type="ECO:0000256" key="3">
    <source>
        <dbReference type="PROSITE-ProRule" id="PRU00284"/>
    </source>
</evidence>
<dbReference type="InterPro" id="IPR004090">
    <property type="entry name" value="Chemotax_Me-accpt_rcpt"/>
</dbReference>
<dbReference type="GO" id="GO:0007165">
    <property type="term" value="P:signal transduction"/>
    <property type="evidence" value="ECO:0007669"/>
    <property type="project" value="UniProtKB-KW"/>
</dbReference>
<evidence type="ECO:0000256" key="2">
    <source>
        <dbReference type="ARBA" id="ARBA00029447"/>
    </source>
</evidence>
<feature type="domain" description="Methyl-accepting transducer" evidence="5">
    <location>
        <begin position="190"/>
        <end position="412"/>
    </location>
</feature>
<proteinExistence type="inferred from homology"/>
<evidence type="ECO:0000313" key="7">
    <source>
        <dbReference type="EMBL" id="EQB12385.1"/>
    </source>
</evidence>
<dbReference type="SUPFAM" id="SSF58104">
    <property type="entry name" value="Methyl-accepting chemotaxis protein (MCP) signaling domain"/>
    <property type="match status" value="1"/>
</dbReference>
<dbReference type="GO" id="GO:0004888">
    <property type="term" value="F:transmembrane signaling receptor activity"/>
    <property type="evidence" value="ECO:0007669"/>
    <property type="project" value="InterPro"/>
</dbReference>
<evidence type="ECO:0000259" key="6">
    <source>
        <dbReference type="PROSITE" id="PS51371"/>
    </source>
</evidence>
<dbReference type="SUPFAM" id="SSF54631">
    <property type="entry name" value="CBS-domain pair"/>
    <property type="match status" value="1"/>
</dbReference>
<reference evidence="7 8" key="1">
    <citation type="journal article" date="2013" name="Genome Announc.">
        <title>Draft Genome Sequence of Sphingobium lactosutens Strain DS20T, Isolated from a Hexachlorocyclohexane Dumpsite.</title>
        <authorList>
            <person name="Kumar R."/>
            <person name="Dwivedi V."/>
            <person name="Negi V."/>
            <person name="Khurana J.P."/>
            <person name="Lal R."/>
        </authorList>
    </citation>
    <scope>NUCLEOTIDE SEQUENCE [LARGE SCALE GENOMIC DNA]</scope>
    <source>
        <strain evidence="7 8">DS20</strain>
    </source>
</reference>
<dbReference type="Gene3D" id="1.10.287.950">
    <property type="entry name" value="Methyl-accepting chemotaxis protein"/>
    <property type="match status" value="1"/>
</dbReference>
<keyword evidence="1 3" id="KW-0807">Transducer</keyword>
<dbReference type="InterPro" id="IPR004089">
    <property type="entry name" value="MCPsignal_dom"/>
</dbReference>
<feature type="domain" description="CBS" evidence="6">
    <location>
        <begin position="28"/>
        <end position="87"/>
    </location>
</feature>
<dbReference type="PRINTS" id="PR00260">
    <property type="entry name" value="CHEMTRNSDUCR"/>
</dbReference>
<dbReference type="AlphaFoldDB" id="T0IKW5"/>
<dbReference type="SMART" id="SM00283">
    <property type="entry name" value="MA"/>
    <property type="match status" value="1"/>
</dbReference>
<evidence type="ECO:0000313" key="8">
    <source>
        <dbReference type="Proteomes" id="UP000015531"/>
    </source>
</evidence>
<evidence type="ECO:0000256" key="1">
    <source>
        <dbReference type="ARBA" id="ARBA00023224"/>
    </source>
</evidence>
<comment type="caution">
    <text evidence="7">The sequence shown here is derived from an EMBL/GenBank/DDBJ whole genome shotgun (WGS) entry which is preliminary data.</text>
</comment>
<accession>T0IKW5</accession>
<keyword evidence="8" id="KW-1185">Reference proteome</keyword>
<dbReference type="InterPro" id="IPR000644">
    <property type="entry name" value="CBS_dom"/>
</dbReference>
<dbReference type="PANTHER" id="PTHR32089">
    <property type="entry name" value="METHYL-ACCEPTING CHEMOTAXIS PROTEIN MCPB"/>
    <property type="match status" value="1"/>
</dbReference>
<sequence>MASAMTATVLPFSSPSPASLLARSDIHLAASGPSVRLDCPLSEVVDYFQRDSALRLLPVLDMADRPVGAIYERDMRRILFNPFGHALLRNPSFGGCLNDHVRPCASADRATDVETLVDLFAAQGEGCEGLIVTDGGVFAGVLGGSLLLRLTAQRDARVAVARAERIEKIAQESADFRTDVERLIADLVIMADQLATLAGEATERAALDDADAAAMAVAAVQTADRLAGISTGGADLGALFAAMEAETRDAGEAIRDAVARSRSGAARSEALAQEAEDIGTVVAMIDTIARATSMLALNASIEAARAGAAGEGFAVVAREVQSLAAQTRDAAAQISGKIDHFRGAIREVAAGHAHMDTAMARVKHLSAAVFDAVARQSAFSLTISESVAEAALSSDHIRTGARQISDNASGRAQAARLMRDVAGRLAEEAHRLENRAGGFITAIRAA</sequence>
<dbReference type="Proteomes" id="UP000015531">
    <property type="component" value="Unassembled WGS sequence"/>
</dbReference>
<dbReference type="GO" id="GO:0006935">
    <property type="term" value="P:chemotaxis"/>
    <property type="evidence" value="ECO:0007669"/>
    <property type="project" value="InterPro"/>
</dbReference>
<dbReference type="PROSITE" id="PS50111">
    <property type="entry name" value="CHEMOTAXIS_TRANSDUC_2"/>
    <property type="match status" value="1"/>
</dbReference>
<comment type="similarity">
    <text evidence="2">Belongs to the methyl-accepting chemotaxis (MCP) protein family.</text>
</comment>
<dbReference type="Pfam" id="PF00015">
    <property type="entry name" value="MCPsignal"/>
    <property type="match status" value="1"/>
</dbReference>
<keyword evidence="4" id="KW-0129">CBS domain</keyword>
<dbReference type="PANTHER" id="PTHR32089:SF112">
    <property type="entry name" value="LYSOZYME-LIKE PROTEIN-RELATED"/>
    <property type="match status" value="1"/>
</dbReference>